<evidence type="ECO:0000259" key="7">
    <source>
        <dbReference type="Pfam" id="PF01284"/>
    </source>
</evidence>
<evidence type="ECO:0000256" key="5">
    <source>
        <dbReference type="SAM" id="MobiDB-lite"/>
    </source>
</evidence>
<feature type="region of interest" description="Disordered" evidence="5">
    <location>
        <begin position="208"/>
        <end position="259"/>
    </location>
</feature>
<evidence type="ECO:0000256" key="1">
    <source>
        <dbReference type="ARBA" id="ARBA00004141"/>
    </source>
</evidence>
<feature type="transmembrane region" description="Helical" evidence="6">
    <location>
        <begin position="44"/>
        <end position="60"/>
    </location>
</feature>
<sequence length="259" mass="27467">MAFTTPSRLVISLVLRGAQLLFAILVLGIAAGGIDNAGDFVEDPFALSVATAVLSILYLVPMLIPKVLAVIPLGVTLFFEFVLFVLWLASFGRTTDIFARMTCVDTTFVYLDYNVSWCRLGKANIVFTLFEFLLFLATIVLMVVFTAVPTKGADIGQRGTTLRGGIFPASPSTHPDAIGDVPVAAANEGDIHTAHSDIADKETALGSDKEAVHPDPTFTGDEVHLDSTNVGAPHSDADAQFHDPAGVDTRPVGQGPSAH</sequence>
<keyword evidence="2 6" id="KW-0812">Transmembrane</keyword>
<keyword evidence="9" id="KW-1185">Reference proteome</keyword>
<proteinExistence type="predicted"/>
<protein>
    <recommendedName>
        <fullName evidence="7">MARVEL domain-containing protein</fullName>
    </recommendedName>
</protein>
<dbReference type="STRING" id="984487.A0A1E4SHW0"/>
<dbReference type="Proteomes" id="UP000094285">
    <property type="component" value="Unassembled WGS sequence"/>
</dbReference>
<dbReference type="AlphaFoldDB" id="A0A1E4SHW0"/>
<organism evidence="8 9">
    <name type="scientific">Suhomyces tanzawaensis NRRL Y-17324</name>
    <dbReference type="NCBI Taxonomy" id="984487"/>
    <lineage>
        <taxon>Eukaryota</taxon>
        <taxon>Fungi</taxon>
        <taxon>Dikarya</taxon>
        <taxon>Ascomycota</taxon>
        <taxon>Saccharomycotina</taxon>
        <taxon>Pichiomycetes</taxon>
        <taxon>Debaryomycetaceae</taxon>
        <taxon>Suhomyces</taxon>
    </lineage>
</organism>
<reference evidence="9" key="1">
    <citation type="submission" date="2016-05" db="EMBL/GenBank/DDBJ databases">
        <title>Comparative genomics of biotechnologically important yeasts.</title>
        <authorList>
            <consortium name="DOE Joint Genome Institute"/>
            <person name="Riley R."/>
            <person name="Haridas S."/>
            <person name="Wolfe K.H."/>
            <person name="Lopes M.R."/>
            <person name="Hittinger C.T."/>
            <person name="Goker M."/>
            <person name="Salamov A."/>
            <person name="Wisecaver J."/>
            <person name="Long T.M."/>
            <person name="Aerts A.L."/>
            <person name="Barry K."/>
            <person name="Choi C."/>
            <person name="Clum A."/>
            <person name="Coughlan A.Y."/>
            <person name="Deshpande S."/>
            <person name="Douglass A.P."/>
            <person name="Hanson S.J."/>
            <person name="Klenk H.-P."/>
            <person name="Labutti K."/>
            <person name="Lapidus A."/>
            <person name="Lindquist E."/>
            <person name="Lipzen A."/>
            <person name="Meier-Kolthoff J.P."/>
            <person name="Ohm R.A."/>
            <person name="Otillar R.P."/>
            <person name="Pangilinan J."/>
            <person name="Peng Y."/>
            <person name="Rokas A."/>
            <person name="Rosa C.A."/>
            <person name="Scheuner C."/>
            <person name="Sibirny A.A."/>
            <person name="Slot J.C."/>
            <person name="Stielow J.B."/>
            <person name="Sun H."/>
            <person name="Kurtzman C.P."/>
            <person name="Blackwell M."/>
            <person name="Grigoriev I.V."/>
            <person name="Jeffries T.W."/>
        </authorList>
    </citation>
    <scope>NUCLEOTIDE SEQUENCE [LARGE SCALE GENOMIC DNA]</scope>
    <source>
        <strain evidence="9">NRRL Y-17324</strain>
    </source>
</reference>
<dbReference type="Pfam" id="PF01284">
    <property type="entry name" value="MARVEL"/>
    <property type="match status" value="1"/>
</dbReference>
<dbReference type="RefSeq" id="XP_020064207.1">
    <property type="nucleotide sequence ID" value="XM_020210860.1"/>
</dbReference>
<evidence type="ECO:0000313" key="9">
    <source>
        <dbReference type="Proteomes" id="UP000094285"/>
    </source>
</evidence>
<comment type="subcellular location">
    <subcellularLocation>
        <location evidence="1">Membrane</location>
        <topology evidence="1">Multi-pass membrane protein</topology>
    </subcellularLocation>
</comment>
<name>A0A1E4SHW0_9ASCO</name>
<evidence type="ECO:0000256" key="2">
    <source>
        <dbReference type="ARBA" id="ARBA00022692"/>
    </source>
</evidence>
<feature type="transmembrane region" description="Helical" evidence="6">
    <location>
        <begin position="9"/>
        <end position="32"/>
    </location>
</feature>
<accession>A0A1E4SHW0</accession>
<evidence type="ECO:0000256" key="4">
    <source>
        <dbReference type="ARBA" id="ARBA00023136"/>
    </source>
</evidence>
<feature type="domain" description="MARVEL" evidence="7">
    <location>
        <begin position="12"/>
        <end position="141"/>
    </location>
</feature>
<evidence type="ECO:0000313" key="8">
    <source>
        <dbReference type="EMBL" id="ODV79085.1"/>
    </source>
</evidence>
<keyword evidence="4 6" id="KW-0472">Membrane</keyword>
<dbReference type="EMBL" id="KV453912">
    <property type="protein sequence ID" value="ODV79085.1"/>
    <property type="molecule type" value="Genomic_DNA"/>
</dbReference>
<feature type="transmembrane region" description="Helical" evidence="6">
    <location>
        <begin position="67"/>
        <end position="89"/>
    </location>
</feature>
<dbReference type="PANTHER" id="PTHR37451:SF1">
    <property type="entry name" value="MARVEL DOMAIN-CONTAINING PROTEIN"/>
    <property type="match status" value="1"/>
</dbReference>
<dbReference type="GO" id="GO:0016020">
    <property type="term" value="C:membrane"/>
    <property type="evidence" value="ECO:0007669"/>
    <property type="project" value="UniProtKB-SubCell"/>
</dbReference>
<dbReference type="PANTHER" id="PTHR37451">
    <property type="entry name" value="MARVEL DOMAIN"/>
    <property type="match status" value="1"/>
</dbReference>
<keyword evidence="3 6" id="KW-1133">Transmembrane helix</keyword>
<dbReference type="GeneID" id="30984996"/>
<evidence type="ECO:0000256" key="6">
    <source>
        <dbReference type="SAM" id="Phobius"/>
    </source>
</evidence>
<gene>
    <name evidence="8" type="ORF">CANTADRAFT_6262</name>
</gene>
<dbReference type="InterPro" id="IPR008253">
    <property type="entry name" value="Marvel"/>
</dbReference>
<feature type="transmembrane region" description="Helical" evidence="6">
    <location>
        <begin position="125"/>
        <end position="148"/>
    </location>
</feature>
<evidence type="ECO:0000256" key="3">
    <source>
        <dbReference type="ARBA" id="ARBA00022989"/>
    </source>
</evidence>